<dbReference type="InterPro" id="IPR025736">
    <property type="entry name" value="PucR_C-HTH_dom"/>
</dbReference>
<dbReference type="InterPro" id="IPR042070">
    <property type="entry name" value="PucR_C-HTH_sf"/>
</dbReference>
<dbReference type="InterPro" id="IPR008599">
    <property type="entry name" value="Diacid_rec"/>
</dbReference>
<reference evidence="3 4" key="1">
    <citation type="submission" date="2015-07" db="EMBL/GenBank/DDBJ databases">
        <title>Lactobacillus korensis/26-25/ whole genome sequencing.</title>
        <authorList>
            <person name="Kim M.K."/>
            <person name="Im W.-T."/>
            <person name="Srinivasan S."/>
            <person name="Lee J.-J."/>
        </authorList>
    </citation>
    <scope>NUCLEOTIDE SEQUENCE [LARGE SCALE GENOMIC DNA]</scope>
    <source>
        <strain evidence="3 4">26-25</strain>
    </source>
</reference>
<feature type="domain" description="Putative sugar diacid recognition" evidence="1">
    <location>
        <begin position="4"/>
        <end position="133"/>
    </location>
</feature>
<dbReference type="Pfam" id="PF05651">
    <property type="entry name" value="Diacid_rec"/>
    <property type="match status" value="1"/>
</dbReference>
<dbReference type="PANTHER" id="PTHR33744">
    <property type="entry name" value="CARBOHYDRATE DIACID REGULATOR"/>
    <property type="match status" value="1"/>
</dbReference>
<dbReference type="Pfam" id="PF13556">
    <property type="entry name" value="HTH_30"/>
    <property type="match status" value="1"/>
</dbReference>
<dbReference type="RefSeq" id="WP_048733147.1">
    <property type="nucleotide sequence ID" value="NZ_CP012033.1"/>
</dbReference>
<feature type="domain" description="PucR C-terminal helix-turn-helix" evidence="2">
    <location>
        <begin position="283"/>
        <end position="338"/>
    </location>
</feature>
<keyword evidence="4" id="KW-1185">Reference proteome</keyword>
<evidence type="ECO:0000313" key="3">
    <source>
        <dbReference type="EMBL" id="AKP64257.1"/>
    </source>
</evidence>
<name>A0AAC8ZGE7_9LACO</name>
<gene>
    <name evidence="3" type="ORF">ABN16_04100</name>
</gene>
<protein>
    <submittedName>
        <fullName evidence="3">Sugar diacid utilization regulator</fullName>
    </submittedName>
</protein>
<dbReference type="Gene3D" id="1.10.10.2840">
    <property type="entry name" value="PucR C-terminal helix-turn-helix domain"/>
    <property type="match status" value="1"/>
</dbReference>
<dbReference type="PANTHER" id="PTHR33744:SF15">
    <property type="entry name" value="CARBOHYDRATE DIACID REGULATOR"/>
    <property type="match status" value="1"/>
</dbReference>
<organism evidence="3 4">
    <name type="scientific">Levilactobacillus koreensis</name>
    <dbReference type="NCBI Taxonomy" id="637971"/>
    <lineage>
        <taxon>Bacteria</taxon>
        <taxon>Bacillati</taxon>
        <taxon>Bacillota</taxon>
        <taxon>Bacilli</taxon>
        <taxon>Lactobacillales</taxon>
        <taxon>Lactobacillaceae</taxon>
        <taxon>Levilactobacillus</taxon>
    </lineage>
</organism>
<evidence type="ECO:0000259" key="2">
    <source>
        <dbReference type="Pfam" id="PF13556"/>
    </source>
</evidence>
<evidence type="ECO:0000313" key="4">
    <source>
        <dbReference type="Proteomes" id="UP000036000"/>
    </source>
</evidence>
<dbReference type="InterPro" id="IPR051448">
    <property type="entry name" value="CdaR-like_regulators"/>
</dbReference>
<proteinExistence type="predicted"/>
<dbReference type="Proteomes" id="UP000036000">
    <property type="component" value="Chromosome"/>
</dbReference>
<dbReference type="KEGG" id="lko:ABN16_04100"/>
<dbReference type="AlphaFoldDB" id="A0AAC8ZGE7"/>
<sequence>MKIDPVLAQSIVNKMMAQIPYNVNMMDEHGYVIASGDEARINTLHVGALDAIEQKKTLPMAKSFGQHGRPGINMPIFFDKKIVGVIGITGEPEKVTPLASLLRVATELLLSQNQNNLREKKKETALNRFLYQWSQVTDHIEDKTDLLLEASQLSIDILKERTAIAVQLKTLPMNLLDPTDFQISLSASTVIVLTSQSVTIDRFTAYCQKKKISLGIGLPSVNVGLSVNQALQTLRISNVFDRPDQINYGQVAFVDTLLGSHLSLTPIVEKFQDANGSESGSDLIQTLGMYIRHSGNMVQTAKAMHIHRNTLGYRLTKIKEDFDLDPHNTIELFELYLGYLYFKDASYHHNLKQPTASGIN</sequence>
<dbReference type="EMBL" id="CP012033">
    <property type="protein sequence ID" value="AKP64257.1"/>
    <property type="molecule type" value="Genomic_DNA"/>
</dbReference>
<accession>A0AAC8ZGE7</accession>
<evidence type="ECO:0000259" key="1">
    <source>
        <dbReference type="Pfam" id="PF05651"/>
    </source>
</evidence>